<evidence type="ECO:0000256" key="9">
    <source>
        <dbReference type="ARBA" id="ARBA00042761"/>
    </source>
</evidence>
<evidence type="ECO:0000256" key="4">
    <source>
        <dbReference type="ARBA" id="ARBA00022801"/>
    </source>
</evidence>
<evidence type="ECO:0000313" key="13">
    <source>
        <dbReference type="Proteomes" id="UP001218218"/>
    </source>
</evidence>
<keyword evidence="4" id="KW-0378">Hydrolase</keyword>
<dbReference type="SUPFAM" id="SSF53098">
    <property type="entry name" value="Ribonuclease H-like"/>
    <property type="match status" value="1"/>
</dbReference>
<dbReference type="Gene3D" id="3.30.420.10">
    <property type="entry name" value="Ribonuclease H-like superfamily/Ribonuclease H"/>
    <property type="match status" value="1"/>
</dbReference>
<keyword evidence="7" id="KW-0539">Nucleus</keyword>
<accession>A0AAD7EVN3</accession>
<dbReference type="InterPro" id="IPR012337">
    <property type="entry name" value="RNaseH-like_sf"/>
</dbReference>
<feature type="region of interest" description="Disordered" evidence="10">
    <location>
        <begin position="91"/>
        <end position="132"/>
    </location>
</feature>
<feature type="region of interest" description="Disordered" evidence="10">
    <location>
        <begin position="185"/>
        <end position="223"/>
    </location>
</feature>
<dbReference type="InterPro" id="IPR036397">
    <property type="entry name" value="RNaseH_sf"/>
</dbReference>
<evidence type="ECO:0000256" key="7">
    <source>
        <dbReference type="ARBA" id="ARBA00023242"/>
    </source>
</evidence>
<evidence type="ECO:0000256" key="3">
    <source>
        <dbReference type="ARBA" id="ARBA00022723"/>
    </source>
</evidence>
<feature type="region of interest" description="Disordered" evidence="10">
    <location>
        <begin position="21"/>
        <end position="54"/>
    </location>
</feature>
<dbReference type="GO" id="GO:0046872">
    <property type="term" value="F:metal ion binding"/>
    <property type="evidence" value="ECO:0007669"/>
    <property type="project" value="UniProtKB-KW"/>
</dbReference>
<evidence type="ECO:0000313" key="12">
    <source>
        <dbReference type="EMBL" id="KAJ7351607.1"/>
    </source>
</evidence>
<evidence type="ECO:0000256" key="8">
    <source>
        <dbReference type="ARBA" id="ARBA00040531"/>
    </source>
</evidence>
<feature type="domain" description="3'-5' exonuclease" evidence="11">
    <location>
        <begin position="546"/>
        <end position="681"/>
    </location>
</feature>
<dbReference type="AlphaFoldDB" id="A0AAD7EVN3"/>
<dbReference type="EMBL" id="JARIHO010000013">
    <property type="protein sequence ID" value="KAJ7351607.1"/>
    <property type="molecule type" value="Genomic_DNA"/>
</dbReference>
<evidence type="ECO:0000256" key="6">
    <source>
        <dbReference type="ARBA" id="ARBA00022842"/>
    </source>
</evidence>
<keyword evidence="6" id="KW-0460">Magnesium</keyword>
<evidence type="ECO:0000256" key="5">
    <source>
        <dbReference type="ARBA" id="ARBA00022839"/>
    </source>
</evidence>
<sequence>MDREPPESPDYFENFEQLDPALYKSPSQPPQLPLSPHSPSLHRPSNRLINAESEAQVPYISNASANDNSEHFGTSTANVFPITFVSSETEVPVARRGCPPNPEKQKQPAKETWNPGRPPDPTKHRPYSGPRGMVDVPSAVPHIQGIGLAAAQEPISTTSVSVQAPAMGPRIEHVVPDPDPDRIVDPDDANAEDPLGLMGEGQGNDDDACSSSNTDIPAGKRGSLPPFVKTSYETFVNRADAAAHYQVHQSFWVPQKANIFLLRGDLRSKAAAGKPTAEAMYNARLFYWDPRYFAEIACPACAYLSHRGAMAKPVFEMMWTVFHYGLGSKQFSNSLQVLHRLHFDKLHTQYLDGVIAWAKAYPEKMPQDQPLVFTEFSSFGDPKGYSRFVPSSSWLRMMYDVYIEEHGAAMDQQAAMKSLRLGAIDHHYKTTKQIMKINGESVFAATLTLTNEFGEARVLAFAATSAHNEFESALQKVKQNLDLYGLSQPEAIFTDNPAADKQFLENIFDSLTKHVVPVEKYPGMEHFDLPDGVDIRISRSAAEIENELAKIMHDLNTDDPEDKLVVGFDAEWNVDTTLRASHPTAIIQIAYKSWVNIFQIGHFKRKLPMALINFLSTGQIIKAGRAIKQDLSRLEEETNHGSFCGAVDLARMAKDSRVISDARMGLADLCARILGKRLEKEPGDKTKEPIWVSSNWNKDEVSSEQICCPRCFSLPVHI</sequence>
<keyword evidence="2" id="KW-0540">Nuclease</keyword>
<comment type="caution">
    <text evidence="12">The sequence shown here is derived from an EMBL/GenBank/DDBJ whole genome shotgun (WGS) entry which is preliminary data.</text>
</comment>
<keyword evidence="13" id="KW-1185">Reference proteome</keyword>
<keyword evidence="5" id="KW-0269">Exonuclease</keyword>
<dbReference type="InterPro" id="IPR051132">
    <property type="entry name" value="3-5_Exonuclease_domain"/>
</dbReference>
<proteinExistence type="predicted"/>
<dbReference type="GO" id="GO:0006139">
    <property type="term" value="P:nucleobase-containing compound metabolic process"/>
    <property type="evidence" value="ECO:0007669"/>
    <property type="project" value="InterPro"/>
</dbReference>
<evidence type="ECO:0000256" key="1">
    <source>
        <dbReference type="ARBA" id="ARBA00004123"/>
    </source>
</evidence>
<dbReference type="GO" id="GO:0003676">
    <property type="term" value="F:nucleic acid binding"/>
    <property type="evidence" value="ECO:0007669"/>
    <property type="project" value="InterPro"/>
</dbReference>
<gene>
    <name evidence="12" type="ORF">DFH08DRAFT_935178</name>
</gene>
<feature type="compositionally biased region" description="Low complexity" evidence="10">
    <location>
        <begin position="34"/>
        <end position="43"/>
    </location>
</feature>
<dbReference type="Pfam" id="PF01612">
    <property type="entry name" value="DNA_pol_A_exo1"/>
    <property type="match status" value="1"/>
</dbReference>
<dbReference type="PANTHER" id="PTHR13620:SF109">
    <property type="entry name" value="3'-5' EXONUCLEASE"/>
    <property type="match status" value="1"/>
</dbReference>
<reference evidence="12" key="1">
    <citation type="submission" date="2023-03" db="EMBL/GenBank/DDBJ databases">
        <title>Massive genome expansion in bonnet fungi (Mycena s.s.) driven by repeated elements and novel gene families across ecological guilds.</title>
        <authorList>
            <consortium name="Lawrence Berkeley National Laboratory"/>
            <person name="Harder C.B."/>
            <person name="Miyauchi S."/>
            <person name="Viragh M."/>
            <person name="Kuo A."/>
            <person name="Thoen E."/>
            <person name="Andreopoulos B."/>
            <person name="Lu D."/>
            <person name="Skrede I."/>
            <person name="Drula E."/>
            <person name="Henrissat B."/>
            <person name="Morin E."/>
            <person name="Kohler A."/>
            <person name="Barry K."/>
            <person name="LaButti K."/>
            <person name="Morin E."/>
            <person name="Salamov A."/>
            <person name="Lipzen A."/>
            <person name="Mereny Z."/>
            <person name="Hegedus B."/>
            <person name="Baldrian P."/>
            <person name="Stursova M."/>
            <person name="Weitz H."/>
            <person name="Taylor A."/>
            <person name="Grigoriev I.V."/>
            <person name="Nagy L.G."/>
            <person name="Martin F."/>
            <person name="Kauserud H."/>
        </authorList>
    </citation>
    <scope>NUCLEOTIDE SEQUENCE</scope>
    <source>
        <strain evidence="12">CBHHK002</strain>
    </source>
</reference>
<dbReference type="PANTHER" id="PTHR13620">
    <property type="entry name" value="3-5 EXONUCLEASE"/>
    <property type="match status" value="1"/>
</dbReference>
<dbReference type="GO" id="GO:0008408">
    <property type="term" value="F:3'-5' exonuclease activity"/>
    <property type="evidence" value="ECO:0007669"/>
    <property type="project" value="InterPro"/>
</dbReference>
<keyword evidence="3" id="KW-0479">Metal-binding</keyword>
<evidence type="ECO:0000259" key="11">
    <source>
        <dbReference type="Pfam" id="PF01612"/>
    </source>
</evidence>
<dbReference type="InterPro" id="IPR002562">
    <property type="entry name" value="3'-5'_exonuclease_dom"/>
</dbReference>
<protein>
    <recommendedName>
        <fullName evidence="8">3'-5' exonuclease</fullName>
    </recommendedName>
    <alternativeName>
        <fullName evidence="9">Werner Syndrome-like exonuclease</fullName>
    </alternativeName>
</protein>
<name>A0AAD7EVN3_9AGAR</name>
<evidence type="ECO:0000256" key="2">
    <source>
        <dbReference type="ARBA" id="ARBA00022722"/>
    </source>
</evidence>
<organism evidence="12 13">
    <name type="scientific">Mycena albidolilacea</name>
    <dbReference type="NCBI Taxonomy" id="1033008"/>
    <lineage>
        <taxon>Eukaryota</taxon>
        <taxon>Fungi</taxon>
        <taxon>Dikarya</taxon>
        <taxon>Basidiomycota</taxon>
        <taxon>Agaricomycotina</taxon>
        <taxon>Agaricomycetes</taxon>
        <taxon>Agaricomycetidae</taxon>
        <taxon>Agaricales</taxon>
        <taxon>Marasmiineae</taxon>
        <taxon>Mycenaceae</taxon>
        <taxon>Mycena</taxon>
    </lineage>
</organism>
<dbReference type="GO" id="GO:0005634">
    <property type="term" value="C:nucleus"/>
    <property type="evidence" value="ECO:0007669"/>
    <property type="project" value="UniProtKB-SubCell"/>
</dbReference>
<comment type="subcellular location">
    <subcellularLocation>
        <location evidence="1">Nucleus</location>
    </subcellularLocation>
</comment>
<dbReference type="Proteomes" id="UP001218218">
    <property type="component" value="Unassembled WGS sequence"/>
</dbReference>
<evidence type="ECO:0000256" key="10">
    <source>
        <dbReference type="SAM" id="MobiDB-lite"/>
    </source>
</evidence>